<reference evidence="7 8" key="1">
    <citation type="submission" date="2019-12" db="EMBL/GenBank/DDBJ databases">
        <authorList>
            <person name="Scholz U."/>
            <person name="Mascher M."/>
            <person name="Fiebig A."/>
        </authorList>
    </citation>
    <scope>NUCLEOTIDE SEQUENCE</scope>
</reference>
<dbReference type="Pfam" id="PF16275">
    <property type="entry name" value="SF1-HH"/>
    <property type="match status" value="1"/>
</dbReference>
<keyword evidence="4" id="KW-0694">RNA-binding</keyword>
<feature type="compositionally biased region" description="Polar residues" evidence="5">
    <location>
        <begin position="355"/>
        <end position="371"/>
    </location>
</feature>
<evidence type="ECO:0000256" key="2">
    <source>
        <dbReference type="ARBA" id="ARBA00022771"/>
    </source>
</evidence>
<evidence type="ECO:0000256" key="1">
    <source>
        <dbReference type="ARBA" id="ARBA00022723"/>
    </source>
</evidence>
<evidence type="ECO:0000259" key="6">
    <source>
        <dbReference type="SMART" id="SM00322"/>
    </source>
</evidence>
<dbReference type="InterPro" id="IPR045071">
    <property type="entry name" value="BBP-like"/>
</dbReference>
<dbReference type="InterPro" id="IPR032570">
    <property type="entry name" value="SF1-HH"/>
</dbReference>
<keyword evidence="3" id="KW-0862">Zinc</keyword>
<dbReference type="SUPFAM" id="SSF54791">
    <property type="entry name" value="Eukaryotic type KH-domain (KH-domain type I)"/>
    <property type="match status" value="1"/>
</dbReference>
<keyword evidence="1" id="KW-0479">Metal-binding</keyword>
<feature type="compositionally biased region" description="Polar residues" evidence="5">
    <location>
        <begin position="1"/>
        <end position="17"/>
    </location>
</feature>
<dbReference type="InterPro" id="IPR055256">
    <property type="entry name" value="KH_1_KHDC4/BBP-like"/>
</dbReference>
<sequence>MASKLDSTSANDSQLAQSPIAKSISTNSANSPKVSMFGIKSGFVIPKNKLSGSLVPIYRGVSKVDSGDVGKEENSKQVQRKTRWGVDLTQDASVRKGRSLAYQTRVEQITQQLKSGSLELGEDQGSQTPERSSNVDSVDQLNLSKSHNRESLELEKRELIGEILRLNPNYKAPPDYKPLLKEAKVPISVKAHPGYNFIGLILGPASNTQKRLEEETGAKVRVYGTKRTSREKCEITRSDAAEAQGIYDDLYVHILADTYEKVDAAVSLVELLVTPVFSEGFFSPAHSTVPVSVAYQGVVQPAVAPPAHAALPHFQPYPGPWPPHFPPYLTSAPSSSGFPPTSISQFPPPAVSGPESHNMQNFRPPLSQHTAPSGHGYPPWAPRLLRPASPGGGFLYTSRPLTSTAPPLPQRPNTMFSMFPPSSIPPQMPHPVVQRGNAPFQPGQNFTPRPPFSHQHSSKAPSHAPAPAMGRRLHPHLCRLVGYPLSSLPAITSPSPYPLVQTQTQPVPFSTTRPPVPVSSIAAAPSVAPPSQLTVPAVSGQPAMGGFFPLKPSVSPHRASSPMPSPHSAPPNNPSPAAQLPPLFAPAPQQPSFRPAAPNLGMMMPGPLRQPPPASVGLPFAANPANMLASTRLPSFSNAGPLSSSQVDVGRNFLPAPPSGLPGSAPSRAAALIQAHGQQGPSPPCGRPTVTSLLSDFHPSDTPSAAGRRRGSGVRGPDGFCGVK</sequence>
<feature type="domain" description="K Homology" evidence="6">
    <location>
        <begin position="183"/>
        <end position="274"/>
    </location>
</feature>
<dbReference type="GO" id="GO:0003729">
    <property type="term" value="F:mRNA binding"/>
    <property type="evidence" value="ECO:0007669"/>
    <property type="project" value="TreeGrafter"/>
</dbReference>
<feature type="compositionally biased region" description="Low complexity" evidence="5">
    <location>
        <begin position="453"/>
        <end position="468"/>
    </location>
</feature>
<dbReference type="EMBL" id="CACRZD030000007">
    <property type="protein sequence ID" value="CAA6662721.1"/>
    <property type="molecule type" value="Genomic_DNA"/>
</dbReference>
<evidence type="ECO:0000256" key="4">
    <source>
        <dbReference type="ARBA" id="ARBA00022884"/>
    </source>
</evidence>
<proteinExistence type="predicted"/>
<feature type="region of interest" description="Disordered" evidence="5">
    <location>
        <begin position="1"/>
        <end position="31"/>
    </location>
</feature>
<dbReference type="PANTHER" id="PTHR11208:SF98">
    <property type="entry name" value="RNA-BINDING KH DOMAIN-CONTAINING PROTEIN"/>
    <property type="match status" value="1"/>
</dbReference>
<evidence type="ECO:0000313" key="7">
    <source>
        <dbReference type="EMBL" id="CAA2623162.1"/>
    </source>
</evidence>
<evidence type="ECO:0000256" key="3">
    <source>
        <dbReference type="ARBA" id="ARBA00022833"/>
    </source>
</evidence>
<dbReference type="AlphaFoldDB" id="A0A7I8IZX6"/>
<dbReference type="GO" id="GO:0008270">
    <property type="term" value="F:zinc ion binding"/>
    <property type="evidence" value="ECO:0007669"/>
    <property type="project" value="UniProtKB-KW"/>
</dbReference>
<dbReference type="EMBL" id="LR743594">
    <property type="protein sequence ID" value="CAA2623162.1"/>
    <property type="molecule type" value="Genomic_DNA"/>
</dbReference>
<feature type="region of interest" description="Disordered" evidence="5">
    <location>
        <begin position="697"/>
        <end position="724"/>
    </location>
</feature>
<name>A0A7I8IZX6_SPIIN</name>
<dbReference type="Proteomes" id="UP001189122">
    <property type="component" value="Unassembled WGS sequence"/>
</dbReference>
<dbReference type="PANTHER" id="PTHR11208">
    <property type="entry name" value="RNA-BINDING PROTEIN RELATED"/>
    <property type="match status" value="1"/>
</dbReference>
<evidence type="ECO:0000256" key="5">
    <source>
        <dbReference type="SAM" id="MobiDB-lite"/>
    </source>
</evidence>
<dbReference type="Gene3D" id="3.30.1370.10">
    <property type="entry name" value="K Homology domain, type 1"/>
    <property type="match status" value="1"/>
</dbReference>
<protein>
    <recommendedName>
        <fullName evidence="6">K Homology domain-containing protein</fullName>
    </recommendedName>
</protein>
<feature type="compositionally biased region" description="Polar residues" evidence="5">
    <location>
        <begin position="332"/>
        <end position="345"/>
    </location>
</feature>
<dbReference type="InterPro" id="IPR004087">
    <property type="entry name" value="KH_dom"/>
</dbReference>
<dbReference type="GO" id="GO:0048024">
    <property type="term" value="P:regulation of mRNA splicing, via spliceosome"/>
    <property type="evidence" value="ECO:0007669"/>
    <property type="project" value="TreeGrafter"/>
</dbReference>
<feature type="region of interest" description="Disordered" evidence="5">
    <location>
        <begin position="332"/>
        <end position="470"/>
    </location>
</feature>
<feature type="compositionally biased region" description="Polar residues" evidence="5">
    <location>
        <begin position="124"/>
        <end position="145"/>
    </location>
</feature>
<keyword evidence="2" id="KW-0863">Zinc-finger</keyword>
<feature type="compositionally biased region" description="Pro residues" evidence="5">
    <location>
        <begin position="563"/>
        <end position="574"/>
    </location>
</feature>
<dbReference type="Pfam" id="PF22675">
    <property type="entry name" value="KH-I_KHDC4-BBP"/>
    <property type="match status" value="1"/>
</dbReference>
<organism evidence="7">
    <name type="scientific">Spirodela intermedia</name>
    <name type="common">Intermediate duckweed</name>
    <dbReference type="NCBI Taxonomy" id="51605"/>
    <lineage>
        <taxon>Eukaryota</taxon>
        <taxon>Viridiplantae</taxon>
        <taxon>Streptophyta</taxon>
        <taxon>Embryophyta</taxon>
        <taxon>Tracheophyta</taxon>
        <taxon>Spermatophyta</taxon>
        <taxon>Magnoliopsida</taxon>
        <taxon>Liliopsida</taxon>
        <taxon>Araceae</taxon>
        <taxon>Lemnoideae</taxon>
        <taxon>Spirodela</taxon>
    </lineage>
</organism>
<feature type="region of interest" description="Disordered" evidence="5">
    <location>
        <begin position="548"/>
        <end position="597"/>
    </location>
</feature>
<dbReference type="Gene3D" id="6.10.140.1790">
    <property type="match status" value="1"/>
</dbReference>
<accession>A0A7I8IZX6</accession>
<evidence type="ECO:0000313" key="8">
    <source>
        <dbReference type="Proteomes" id="UP001189122"/>
    </source>
</evidence>
<gene>
    <name evidence="7" type="ORF">SI7747_07009106</name>
</gene>
<keyword evidence="8" id="KW-1185">Reference proteome</keyword>
<dbReference type="GO" id="GO:0005634">
    <property type="term" value="C:nucleus"/>
    <property type="evidence" value="ECO:0007669"/>
    <property type="project" value="TreeGrafter"/>
</dbReference>
<dbReference type="InterPro" id="IPR047086">
    <property type="entry name" value="SF1-HH_sf"/>
</dbReference>
<feature type="region of interest" description="Disordered" evidence="5">
    <location>
        <begin position="116"/>
        <end position="146"/>
    </location>
</feature>
<dbReference type="InterPro" id="IPR036612">
    <property type="entry name" value="KH_dom_type_1_sf"/>
</dbReference>
<dbReference type="SMART" id="SM00322">
    <property type="entry name" value="KH"/>
    <property type="match status" value="1"/>
</dbReference>